<dbReference type="RefSeq" id="WP_065536978.1">
    <property type="nucleotide sequence ID" value="NZ_CP016534.2"/>
</dbReference>
<evidence type="ECO:0000256" key="3">
    <source>
        <dbReference type="ARBA" id="ARBA00022448"/>
    </source>
</evidence>
<comment type="similarity">
    <text evidence="2 11">Belongs to the sodium:solute symporter (SSF) (TC 2.A.21) family.</text>
</comment>
<evidence type="ECO:0000256" key="12">
    <source>
        <dbReference type="SAM" id="Phobius"/>
    </source>
</evidence>
<keyword evidence="9 12" id="KW-0472">Membrane</keyword>
<dbReference type="InterPro" id="IPR038377">
    <property type="entry name" value="Na/Glc_symporter_sf"/>
</dbReference>
<name>A0ABN4RGN6_9BACL</name>
<sequence length="531" mass="58305">MGPIDIMIVVVYMVVLVYMGYRLGKGNKTQEDYFIGGRTVATIPIALSIAATTLSANGFIGGPGYSYTNGLNAFMLNFSIPLVLVVTLVVFLPFFYNLKVTSIYEYIEMRLGSKSRLLIVLGFLVSNIIQIGSFIFIPSLIIQTFTGWSLILIVPIVVAVSILYTLLGGLKAVIWTDAIQMVVLFGGLLVIFIIVIMKLDIGFFEGINVAKDAGKFNPLDFSFDLQLENGFWAALIGGSFLWLKYFATDQTQTQRMIAAKSVREVKKSIAISGIVMNTIYFLFIVLGILLYIFYDGKQFENANDVMITFLAGSIPIGVLGIIIAAVFAAAMSSIDSVLNSVTTVFVKDIYEKYFTKGKEASLRVSKVFTFIFGLLLIGFTLMAFGDTTASILAVIGSYLSYFSGAMIAMFVLAMFTKKAGDIGVAIGFVLGIALTIFFGKLEIANWLWNYPVGFLLTTSIGYVASMLINEKHAVNYDEFTFKGQRNKLIAEGRTTDEDGVSILPGTIDKYAYILLGFFAIQTLVLVVLQFI</sequence>
<evidence type="ECO:0000313" key="13">
    <source>
        <dbReference type="EMBL" id="ANU11205.1"/>
    </source>
</evidence>
<keyword evidence="8" id="KW-0406">Ion transport</keyword>
<feature type="transmembrane region" description="Helical" evidence="12">
    <location>
        <begin position="35"/>
        <end position="54"/>
    </location>
</feature>
<feature type="transmembrane region" description="Helical" evidence="12">
    <location>
        <begin position="422"/>
        <end position="441"/>
    </location>
</feature>
<dbReference type="Proteomes" id="UP000092661">
    <property type="component" value="Chromosome"/>
</dbReference>
<feature type="transmembrane region" description="Helical" evidence="12">
    <location>
        <begin position="391"/>
        <end position="415"/>
    </location>
</feature>
<feature type="transmembrane region" description="Helical" evidence="12">
    <location>
        <begin position="447"/>
        <end position="468"/>
    </location>
</feature>
<keyword evidence="14" id="KW-1185">Reference proteome</keyword>
<feature type="transmembrane region" description="Helical" evidence="12">
    <location>
        <begin position="179"/>
        <end position="197"/>
    </location>
</feature>
<keyword evidence="10" id="KW-0739">Sodium transport</keyword>
<dbReference type="Gene3D" id="1.20.1730.10">
    <property type="entry name" value="Sodium/glucose cotransporter"/>
    <property type="match status" value="1"/>
</dbReference>
<feature type="transmembrane region" description="Helical" evidence="12">
    <location>
        <begin position="367"/>
        <end position="385"/>
    </location>
</feature>
<evidence type="ECO:0000256" key="9">
    <source>
        <dbReference type="ARBA" id="ARBA00023136"/>
    </source>
</evidence>
<evidence type="ECO:0000256" key="6">
    <source>
        <dbReference type="ARBA" id="ARBA00022989"/>
    </source>
</evidence>
<feature type="transmembrane region" description="Helical" evidence="12">
    <location>
        <begin position="230"/>
        <end position="247"/>
    </location>
</feature>
<evidence type="ECO:0000256" key="1">
    <source>
        <dbReference type="ARBA" id="ARBA00004651"/>
    </source>
</evidence>
<keyword evidence="6 12" id="KW-1133">Transmembrane helix</keyword>
<comment type="subcellular location">
    <subcellularLocation>
        <location evidence="1">Cell membrane</location>
        <topology evidence="1">Multi-pass membrane protein</topology>
    </subcellularLocation>
</comment>
<feature type="transmembrane region" description="Helical" evidence="12">
    <location>
        <begin position="117"/>
        <end position="142"/>
    </location>
</feature>
<evidence type="ECO:0000256" key="10">
    <source>
        <dbReference type="ARBA" id="ARBA00023201"/>
    </source>
</evidence>
<evidence type="ECO:0000256" key="2">
    <source>
        <dbReference type="ARBA" id="ARBA00006434"/>
    </source>
</evidence>
<feature type="transmembrane region" description="Helical" evidence="12">
    <location>
        <begin position="268"/>
        <end position="294"/>
    </location>
</feature>
<evidence type="ECO:0000313" key="14">
    <source>
        <dbReference type="Proteomes" id="UP000092661"/>
    </source>
</evidence>
<dbReference type="Pfam" id="PF00474">
    <property type="entry name" value="SSF"/>
    <property type="match status" value="1"/>
</dbReference>
<feature type="transmembrane region" description="Helical" evidence="12">
    <location>
        <begin position="6"/>
        <end position="23"/>
    </location>
</feature>
<dbReference type="EMBL" id="CP016534">
    <property type="protein sequence ID" value="ANU11205.1"/>
    <property type="molecule type" value="Genomic_DNA"/>
</dbReference>
<keyword evidence="4" id="KW-1003">Cell membrane</keyword>
<feature type="transmembrane region" description="Helical" evidence="12">
    <location>
        <begin position="74"/>
        <end position="96"/>
    </location>
</feature>
<feature type="transmembrane region" description="Helical" evidence="12">
    <location>
        <begin position="306"/>
        <end position="330"/>
    </location>
</feature>
<organism evidence="13 14">
    <name type="scientific">Planococcus antarcticus DSM 14505</name>
    <dbReference type="NCBI Taxonomy" id="1185653"/>
    <lineage>
        <taxon>Bacteria</taxon>
        <taxon>Bacillati</taxon>
        <taxon>Bacillota</taxon>
        <taxon>Bacilli</taxon>
        <taxon>Bacillales</taxon>
        <taxon>Caryophanaceae</taxon>
        <taxon>Planococcus</taxon>
    </lineage>
</organism>
<protein>
    <submittedName>
        <fullName evidence="13">Sodium:solute symporter</fullName>
    </submittedName>
</protein>
<dbReference type="InterPro" id="IPR001734">
    <property type="entry name" value="Na/solute_symporter"/>
</dbReference>
<evidence type="ECO:0000256" key="4">
    <source>
        <dbReference type="ARBA" id="ARBA00022475"/>
    </source>
</evidence>
<accession>A0ABN4RGN6</accession>
<dbReference type="NCBIfam" id="TIGR00813">
    <property type="entry name" value="sss"/>
    <property type="match status" value="1"/>
</dbReference>
<feature type="transmembrane region" description="Helical" evidence="12">
    <location>
        <begin position="148"/>
        <end position="167"/>
    </location>
</feature>
<evidence type="ECO:0000256" key="8">
    <source>
        <dbReference type="ARBA" id="ARBA00023065"/>
    </source>
</evidence>
<evidence type="ECO:0000256" key="11">
    <source>
        <dbReference type="RuleBase" id="RU362091"/>
    </source>
</evidence>
<proteinExistence type="inferred from homology"/>
<keyword evidence="3" id="KW-0813">Transport</keyword>
<dbReference type="PROSITE" id="PS50283">
    <property type="entry name" value="NA_SOLUT_SYMP_3"/>
    <property type="match status" value="1"/>
</dbReference>
<evidence type="ECO:0000256" key="7">
    <source>
        <dbReference type="ARBA" id="ARBA00023053"/>
    </source>
</evidence>
<evidence type="ECO:0000256" key="5">
    <source>
        <dbReference type="ARBA" id="ARBA00022692"/>
    </source>
</evidence>
<feature type="transmembrane region" description="Helical" evidence="12">
    <location>
        <begin position="510"/>
        <end position="530"/>
    </location>
</feature>
<dbReference type="PANTHER" id="PTHR42985:SF47">
    <property type="entry name" value="INTEGRAL MEMBRANE TRANSPORT PROTEIN"/>
    <property type="match status" value="1"/>
</dbReference>
<gene>
    <name evidence="13" type="ORF">BBH88_13325</name>
</gene>
<keyword evidence="7" id="KW-0915">Sodium</keyword>
<reference evidence="13" key="1">
    <citation type="submission" date="2016-10" db="EMBL/GenBank/DDBJ databases">
        <authorList>
            <person name="See-Too W.S."/>
        </authorList>
    </citation>
    <scope>NUCLEOTIDE SEQUENCE</scope>
    <source>
        <strain evidence="13">DSM 14505</strain>
    </source>
</reference>
<dbReference type="PANTHER" id="PTHR42985">
    <property type="entry name" value="SODIUM-COUPLED MONOCARBOXYLATE TRANSPORTER"/>
    <property type="match status" value="1"/>
</dbReference>
<dbReference type="InterPro" id="IPR051163">
    <property type="entry name" value="Sodium:Solute_Symporter_SSF"/>
</dbReference>
<keyword evidence="5 12" id="KW-0812">Transmembrane</keyword>